<evidence type="ECO:0000259" key="3">
    <source>
        <dbReference type="PROSITE" id="PS50119"/>
    </source>
</evidence>
<protein>
    <recommendedName>
        <fullName evidence="3">B box-type domain-containing protein</fullName>
    </recommendedName>
</protein>
<keyword evidence="1" id="KW-0479">Metal-binding</keyword>
<keyword evidence="1" id="KW-0863">Zinc-finger</keyword>
<dbReference type="PANTHER" id="PTHR25462">
    <property type="entry name" value="BONUS, ISOFORM C-RELATED"/>
    <property type="match status" value="1"/>
</dbReference>
<gene>
    <name evidence="4" type="ORF">MAR_038202</name>
</gene>
<accession>A0ABY7FUL9</accession>
<keyword evidence="5" id="KW-1185">Reference proteome</keyword>
<dbReference type="Gene3D" id="3.30.160.60">
    <property type="entry name" value="Classic Zinc Finger"/>
    <property type="match status" value="1"/>
</dbReference>
<dbReference type="InterPro" id="IPR047153">
    <property type="entry name" value="TRIM45/56/19-like"/>
</dbReference>
<evidence type="ECO:0000313" key="5">
    <source>
        <dbReference type="Proteomes" id="UP001164746"/>
    </source>
</evidence>
<proteinExistence type="predicted"/>
<dbReference type="InterPro" id="IPR000315">
    <property type="entry name" value="Znf_B-box"/>
</dbReference>
<evidence type="ECO:0000256" key="1">
    <source>
        <dbReference type="PROSITE-ProRule" id="PRU00024"/>
    </source>
</evidence>
<feature type="coiled-coil region" evidence="2">
    <location>
        <begin position="162"/>
        <end position="225"/>
    </location>
</feature>
<dbReference type="EMBL" id="CP111024">
    <property type="protein sequence ID" value="WAR24533.1"/>
    <property type="molecule type" value="Genomic_DNA"/>
</dbReference>
<evidence type="ECO:0000313" key="4">
    <source>
        <dbReference type="EMBL" id="WAR24533.1"/>
    </source>
</evidence>
<feature type="domain" description="B box-type" evidence="3">
    <location>
        <begin position="20"/>
        <end position="63"/>
    </location>
</feature>
<dbReference type="Proteomes" id="UP001164746">
    <property type="component" value="Chromosome 13"/>
</dbReference>
<sequence>MAYGGSSMYKGSDLIHDYSCSKCEEDDLNTEAQHFCPQCENYLCDKCVTRHGSYYKKHTVFGRGDIQKWAGFFIDRCDKHRDKLNVHCDDHQELCCSVCVTLDHRLCSKFSHLDDLARGFLNTADFKLLPAAVDNIRSKLDQLMNAGKKDQISLKDSYEKIIAEIKAHRKEINMILDQIEKKTVQQLDSLMKDLEQCAKDDLETCAKMNDQLKDMVDKLNQITCNQKKTNSYIGFRKCQTMLKEVTTVMQEIQGRPKEGLRFKSDESV</sequence>
<feature type="non-terminal residue" evidence="4">
    <location>
        <position position="1"/>
    </location>
</feature>
<dbReference type="PROSITE" id="PS50119">
    <property type="entry name" value="ZF_BBOX"/>
    <property type="match status" value="1"/>
</dbReference>
<organism evidence="4 5">
    <name type="scientific">Mya arenaria</name>
    <name type="common">Soft-shell clam</name>
    <dbReference type="NCBI Taxonomy" id="6604"/>
    <lineage>
        <taxon>Eukaryota</taxon>
        <taxon>Metazoa</taxon>
        <taxon>Spiralia</taxon>
        <taxon>Lophotrochozoa</taxon>
        <taxon>Mollusca</taxon>
        <taxon>Bivalvia</taxon>
        <taxon>Autobranchia</taxon>
        <taxon>Heteroconchia</taxon>
        <taxon>Euheterodonta</taxon>
        <taxon>Imparidentia</taxon>
        <taxon>Neoheterodontei</taxon>
        <taxon>Myida</taxon>
        <taxon>Myoidea</taxon>
        <taxon>Myidae</taxon>
        <taxon>Mya</taxon>
    </lineage>
</organism>
<name>A0ABY7FUL9_MYAAR</name>
<evidence type="ECO:0000256" key="2">
    <source>
        <dbReference type="SAM" id="Coils"/>
    </source>
</evidence>
<reference evidence="4" key="1">
    <citation type="submission" date="2022-11" db="EMBL/GenBank/DDBJ databases">
        <title>Centuries of genome instability and evolution in soft-shell clam transmissible cancer (bioRxiv).</title>
        <authorList>
            <person name="Hart S.F.M."/>
            <person name="Yonemitsu M.A."/>
            <person name="Giersch R.M."/>
            <person name="Beal B.F."/>
            <person name="Arriagada G."/>
            <person name="Davis B.W."/>
            <person name="Ostrander E.A."/>
            <person name="Goff S.P."/>
            <person name="Metzger M.J."/>
        </authorList>
    </citation>
    <scope>NUCLEOTIDE SEQUENCE</scope>
    <source>
        <strain evidence="4">MELC-2E11</strain>
        <tissue evidence="4">Siphon/mantle</tissue>
    </source>
</reference>
<keyword evidence="1" id="KW-0862">Zinc</keyword>
<dbReference type="PANTHER" id="PTHR25462:SF296">
    <property type="entry name" value="MEIOTIC P26, ISOFORM F"/>
    <property type="match status" value="1"/>
</dbReference>
<keyword evidence="2" id="KW-0175">Coiled coil</keyword>